<evidence type="ECO:0000313" key="21">
    <source>
        <dbReference type="EMBL" id="KAF2588024.1"/>
    </source>
</evidence>
<dbReference type="InterPro" id="IPR000467">
    <property type="entry name" value="G_patch_dom"/>
</dbReference>
<feature type="compositionally biased region" description="Acidic residues" evidence="17">
    <location>
        <begin position="790"/>
        <end position="800"/>
    </location>
</feature>
<dbReference type="InterPro" id="IPR000823">
    <property type="entry name" value="Peroxidase_pln"/>
</dbReference>
<name>A0A8S9K0U0_BRACR</name>
<dbReference type="PROSITE" id="PS50873">
    <property type="entry name" value="PEROXIDASE_4"/>
    <property type="match status" value="1"/>
</dbReference>
<dbReference type="PANTHER" id="PTHR47650:SF2">
    <property type="entry name" value="ZINC FINGER CCCH DOMAIN-CONTAINING PROTEIN 22"/>
    <property type="match status" value="1"/>
</dbReference>
<evidence type="ECO:0000256" key="3">
    <source>
        <dbReference type="ARBA" id="ARBA00006873"/>
    </source>
</evidence>
<comment type="catalytic activity">
    <reaction evidence="1">
        <text>2 a phenolic donor + H2O2 = 2 a phenolic radical donor + 2 H2O</text>
        <dbReference type="Rhea" id="RHEA:56136"/>
        <dbReference type="ChEBI" id="CHEBI:15377"/>
        <dbReference type="ChEBI" id="CHEBI:16240"/>
        <dbReference type="ChEBI" id="CHEBI:139520"/>
        <dbReference type="ChEBI" id="CHEBI:139521"/>
        <dbReference type="EC" id="1.11.1.7"/>
    </reaction>
</comment>
<dbReference type="SMART" id="SM00356">
    <property type="entry name" value="ZnF_C3H1"/>
    <property type="match status" value="1"/>
</dbReference>
<evidence type="ECO:0000256" key="2">
    <source>
        <dbReference type="ARBA" id="ARBA00002322"/>
    </source>
</evidence>
<sequence length="821" mass="93001">MISIRKTRRRVHVHEELVGAIKDAEEGLFQLKRARLLQEADIVLHGLNNAAAVKPANELEPERENLDDGSKCRFRHTDGRWYNGRIIGFEGSDSAKISFLTPTSESMMMCKFFMQGRCRFGSSCRSSHGVDVPISSLKNYEQTEWKQSMVGSKIWAVSGSKYEIWRVGELESWDDKLQLGGVFFRDDGSSAKLGSDAMVLSEYADDDGEDEEEDGSDSGSEEESVSSDYDEEFTQGIGILGTTDQRRGGVQNETAIFAKWENHTRGIASKLMANMGYREGMGLGVSGQGRLDPIVAKVLPPKRSLDHALEHIKNGEAKSEKPKKKRSRGGKRKREKKFAEAARAAKQEEESDLFSFINNHEKANGRETAKKRQHVGPVDRKALVAYEDEVKDLKFQVKKLEEMVKRNKRDQIFSDAATRRLKEVQKALASTLAAQASASNAVESKEKEKKWLKIAKAVKDTAAPEDIFQFSVTNIPKKAIKRLWRLKTLRVILVVLGGPVVAIPTGRRDGTVSAAENVRPNIIDTDFTVDKMINIFSSKGLSVQDLVVLSGAHTVGAAHCNTFNSRFKRDPRGNFELIDASLDNSYAQTLLNKCSSSMDPTTTVVNNDPETSSTFDNQYYKNLLAHKGLFQTDSALMEDDRTRKIVEILANDGESFLERWTESFMKMSVIGVRVGEEVTSVHEMENGFTIWSFNGKLLYRNLKDHFFQLAWRPRPPSFLSPEKEEEIAKNLKKYSKKYELEDQDVSLLLSEQDREKRKALKEEWEKWVKQWKSLQEEEKLARQSLRDGEVSDEEEEEDEAKEVKEVEFEDVIEVTEEVVQE</sequence>
<comment type="similarity">
    <text evidence="3">Belongs to the peroxidase family. Ascorbate peroxidase subfamily.</text>
</comment>
<dbReference type="PROSITE" id="PS50103">
    <property type="entry name" value="ZF_C3H1"/>
    <property type="match status" value="1"/>
</dbReference>
<comment type="caution">
    <text evidence="21">The sequence shown here is derived from an EMBL/GenBank/DDBJ whole genome shotgun (WGS) entry which is preliminary data.</text>
</comment>
<protein>
    <recommendedName>
        <fullName evidence="4">peroxidase</fullName>
        <ecNumber evidence="4">1.11.1.7</ecNumber>
    </recommendedName>
</protein>
<evidence type="ECO:0000256" key="7">
    <source>
        <dbReference type="ARBA" id="ARBA00022723"/>
    </source>
</evidence>
<gene>
    <name evidence="21" type="ORF">F2Q70_00041353</name>
</gene>
<evidence type="ECO:0000256" key="8">
    <source>
        <dbReference type="ARBA" id="ARBA00022771"/>
    </source>
</evidence>
<evidence type="ECO:0000256" key="14">
    <source>
        <dbReference type="PIRSR" id="PIRSR600823-5"/>
    </source>
</evidence>
<dbReference type="GO" id="GO:0020037">
    <property type="term" value="F:heme binding"/>
    <property type="evidence" value="ECO:0007669"/>
    <property type="project" value="InterPro"/>
</dbReference>
<feature type="binding site" description="axial binding residue" evidence="13">
    <location>
        <position position="553"/>
    </location>
    <ligand>
        <name>heme b</name>
        <dbReference type="ChEBI" id="CHEBI:60344"/>
    </ligand>
    <ligandPart>
        <name>Fe</name>
        <dbReference type="ChEBI" id="CHEBI:18248"/>
    </ligandPart>
</feature>
<feature type="domain" description="C3H1-type" evidence="18">
    <location>
        <begin position="104"/>
        <end position="131"/>
    </location>
</feature>
<dbReference type="EMBL" id="QGKY02000190">
    <property type="protein sequence ID" value="KAF2588024.1"/>
    <property type="molecule type" value="Genomic_DNA"/>
</dbReference>
<keyword evidence="6" id="KW-0349">Heme</keyword>
<dbReference type="EC" id="1.11.1.7" evidence="4"/>
<feature type="compositionally biased region" description="Basic residues" evidence="17">
    <location>
        <begin position="321"/>
        <end position="336"/>
    </location>
</feature>
<dbReference type="PRINTS" id="PR00461">
    <property type="entry name" value="PLPEROXIDASE"/>
</dbReference>
<dbReference type="GO" id="GO:0008270">
    <property type="term" value="F:zinc ion binding"/>
    <property type="evidence" value="ECO:0007669"/>
    <property type="project" value="UniProtKB-KW"/>
</dbReference>
<dbReference type="PANTHER" id="PTHR47650">
    <property type="entry name" value="ZINC FINGER CCCH DOMAIN-CONTAINING PROTEIN 22"/>
    <property type="match status" value="1"/>
</dbReference>
<evidence type="ECO:0000256" key="10">
    <source>
        <dbReference type="ARBA" id="ARBA00023002"/>
    </source>
</evidence>
<feature type="domain" description="Plant heme peroxidase family profile" evidence="20">
    <location>
        <begin position="491"/>
        <end position="692"/>
    </location>
</feature>
<dbReference type="Pfam" id="PF00141">
    <property type="entry name" value="peroxidase"/>
    <property type="match status" value="1"/>
</dbReference>
<feature type="binding site" evidence="13">
    <location>
        <position position="616"/>
    </location>
    <ligand>
        <name>Ca(2+)</name>
        <dbReference type="ChEBI" id="CHEBI:29108"/>
        <label>2</label>
    </ligand>
</feature>
<dbReference type="Gene3D" id="1.10.420.10">
    <property type="entry name" value="Peroxidase, domain 2"/>
    <property type="match status" value="1"/>
</dbReference>
<feature type="coiled-coil region" evidence="16">
    <location>
        <begin position="383"/>
        <end position="410"/>
    </location>
</feature>
<dbReference type="Gene3D" id="2.30.30.1190">
    <property type="match status" value="1"/>
</dbReference>
<organism evidence="21">
    <name type="scientific">Brassica cretica</name>
    <name type="common">Mustard</name>
    <dbReference type="NCBI Taxonomy" id="69181"/>
    <lineage>
        <taxon>Eukaryota</taxon>
        <taxon>Viridiplantae</taxon>
        <taxon>Streptophyta</taxon>
        <taxon>Embryophyta</taxon>
        <taxon>Tracheophyta</taxon>
        <taxon>Spermatophyta</taxon>
        <taxon>Magnoliopsida</taxon>
        <taxon>eudicotyledons</taxon>
        <taxon>Gunneridae</taxon>
        <taxon>Pentapetalae</taxon>
        <taxon>rosids</taxon>
        <taxon>malvids</taxon>
        <taxon>Brassicales</taxon>
        <taxon>Brassicaceae</taxon>
        <taxon>Brassiceae</taxon>
        <taxon>Brassica</taxon>
    </lineage>
</organism>
<dbReference type="SUPFAM" id="SSF90229">
    <property type="entry name" value="CCCH zinc finger"/>
    <property type="match status" value="1"/>
</dbReference>
<keyword evidence="10" id="KW-0560">Oxidoreductase</keyword>
<dbReference type="SMART" id="SM00443">
    <property type="entry name" value="G_patch"/>
    <property type="match status" value="1"/>
</dbReference>
<feature type="binding site" evidence="13">
    <location>
        <position position="554"/>
    </location>
    <ligand>
        <name>Ca(2+)</name>
        <dbReference type="ChEBI" id="CHEBI:29108"/>
        <label>2</label>
    </ligand>
</feature>
<evidence type="ECO:0000259" key="18">
    <source>
        <dbReference type="PROSITE" id="PS50103"/>
    </source>
</evidence>
<keyword evidence="13" id="KW-0106">Calcium</keyword>
<evidence type="ECO:0000256" key="11">
    <source>
        <dbReference type="ARBA" id="ARBA00023004"/>
    </source>
</evidence>
<dbReference type="InterPro" id="IPR019793">
    <property type="entry name" value="Peroxidases_heam-ligand_BS"/>
</dbReference>
<accession>A0A8S9K0U0</accession>
<evidence type="ECO:0000256" key="15">
    <source>
        <dbReference type="PROSITE-ProRule" id="PRU00723"/>
    </source>
</evidence>
<dbReference type="SUPFAM" id="SSF48113">
    <property type="entry name" value="Heme-dependent peroxidases"/>
    <property type="match status" value="1"/>
</dbReference>
<comment type="cofactor">
    <cofactor evidence="13">
        <name>Ca(2+)</name>
        <dbReference type="ChEBI" id="CHEBI:29108"/>
    </cofactor>
    <text evidence="13">Binds 2 calcium ions per subunit.</text>
</comment>
<feature type="binding site" evidence="13">
    <location>
        <position position="608"/>
    </location>
    <ligand>
        <name>Ca(2+)</name>
        <dbReference type="ChEBI" id="CHEBI:29108"/>
        <label>2</label>
    </ligand>
</feature>
<evidence type="ECO:0000256" key="9">
    <source>
        <dbReference type="ARBA" id="ARBA00022833"/>
    </source>
</evidence>
<proteinExistence type="inferred from homology"/>
<keyword evidence="8 15" id="KW-0863">Zinc-finger</keyword>
<feature type="domain" description="G-patch" evidence="19">
    <location>
        <begin position="264"/>
        <end position="310"/>
    </location>
</feature>
<dbReference type="InterPro" id="IPR036855">
    <property type="entry name" value="Znf_CCCH_sf"/>
</dbReference>
<dbReference type="FunFam" id="1.10.420.10:FF:000001">
    <property type="entry name" value="Peroxidase"/>
    <property type="match status" value="1"/>
</dbReference>
<dbReference type="PROSITE" id="PS00435">
    <property type="entry name" value="PEROXIDASE_1"/>
    <property type="match status" value="1"/>
</dbReference>
<keyword evidence="16" id="KW-0175">Coiled coil</keyword>
<feature type="disulfide bond" evidence="14">
    <location>
        <begin position="560"/>
        <end position="594"/>
    </location>
</feature>
<evidence type="ECO:0000256" key="12">
    <source>
        <dbReference type="ARBA" id="ARBA00023157"/>
    </source>
</evidence>
<feature type="region of interest" description="Disordered" evidence="17">
    <location>
        <begin position="312"/>
        <end position="336"/>
    </location>
</feature>
<dbReference type="InterPro" id="IPR013979">
    <property type="entry name" value="TIF_beta_prop-like"/>
</dbReference>
<dbReference type="PROSITE" id="PS50174">
    <property type="entry name" value="G_PATCH"/>
    <property type="match status" value="1"/>
</dbReference>
<feature type="binding site" evidence="13">
    <location>
        <position position="611"/>
    </location>
    <ligand>
        <name>Ca(2+)</name>
        <dbReference type="ChEBI" id="CHEBI:29108"/>
        <label>2</label>
    </ligand>
</feature>
<dbReference type="PRINTS" id="PR00458">
    <property type="entry name" value="PEROXIDASE"/>
</dbReference>
<comment type="cofactor">
    <cofactor evidence="13">
        <name>heme b</name>
        <dbReference type="ChEBI" id="CHEBI:60344"/>
    </cofactor>
    <text evidence="13">Binds 1 heme b (iron(II)-protoporphyrin IX) group per subunit.</text>
</comment>
<evidence type="ECO:0000259" key="20">
    <source>
        <dbReference type="PROSITE" id="PS50873"/>
    </source>
</evidence>
<dbReference type="GO" id="GO:0003676">
    <property type="term" value="F:nucleic acid binding"/>
    <property type="evidence" value="ECO:0007669"/>
    <property type="project" value="InterPro"/>
</dbReference>
<reference evidence="21" key="1">
    <citation type="submission" date="2019-12" db="EMBL/GenBank/DDBJ databases">
        <title>Genome sequencing and annotation of Brassica cretica.</title>
        <authorList>
            <person name="Studholme D.J."/>
            <person name="Sarris P.F."/>
        </authorList>
    </citation>
    <scope>NUCLEOTIDE SEQUENCE</scope>
    <source>
        <strain evidence="21">PFS-102/07</strain>
        <tissue evidence="21">Leaf</tissue>
    </source>
</reference>
<comment type="function">
    <text evidence="2">Removal of H(2)O(2), oxidation of toxic reductants, biosynthesis and degradation of lignin, suberization, auxin catabolism, response to environmental stresses such as wounding, pathogen attack and oxidative stress. These functions might be dependent on each isozyme/isoform in each plant tissue.</text>
</comment>
<evidence type="ECO:0000256" key="17">
    <source>
        <dbReference type="SAM" id="MobiDB-lite"/>
    </source>
</evidence>
<evidence type="ECO:0000256" key="1">
    <source>
        <dbReference type="ARBA" id="ARBA00000189"/>
    </source>
</evidence>
<evidence type="ECO:0000256" key="5">
    <source>
        <dbReference type="ARBA" id="ARBA00022559"/>
    </source>
</evidence>
<dbReference type="Pfam" id="PF01585">
    <property type="entry name" value="G-patch"/>
    <property type="match status" value="1"/>
</dbReference>
<evidence type="ECO:0000256" key="4">
    <source>
        <dbReference type="ARBA" id="ARBA00012313"/>
    </source>
</evidence>
<dbReference type="Pfam" id="PF18044">
    <property type="entry name" value="zf-CCCH_4"/>
    <property type="match status" value="1"/>
</dbReference>
<evidence type="ECO:0000259" key="19">
    <source>
        <dbReference type="PROSITE" id="PS50174"/>
    </source>
</evidence>
<keyword evidence="5" id="KW-0575">Peroxidase</keyword>
<dbReference type="InterPro" id="IPR002016">
    <property type="entry name" value="Haem_peroxidase"/>
</dbReference>
<dbReference type="GO" id="GO:0006979">
    <property type="term" value="P:response to oxidative stress"/>
    <property type="evidence" value="ECO:0007669"/>
    <property type="project" value="InterPro"/>
</dbReference>
<dbReference type="InterPro" id="IPR010255">
    <property type="entry name" value="Haem_peroxidase_sf"/>
</dbReference>
<keyword evidence="9 15" id="KW-0862">Zinc</keyword>
<keyword evidence="12 14" id="KW-1015">Disulfide bond</keyword>
<evidence type="ECO:0000256" key="13">
    <source>
        <dbReference type="PIRSR" id="PIRSR600823-3"/>
    </source>
</evidence>
<keyword evidence="7 13" id="KW-0479">Metal-binding</keyword>
<dbReference type="AlphaFoldDB" id="A0A8S9K0U0"/>
<dbReference type="Pfam" id="PF08662">
    <property type="entry name" value="eIF2A"/>
    <property type="match status" value="1"/>
</dbReference>
<dbReference type="GO" id="GO:0140825">
    <property type="term" value="F:lactoperoxidase activity"/>
    <property type="evidence" value="ECO:0007669"/>
    <property type="project" value="UniProtKB-EC"/>
</dbReference>
<feature type="zinc finger region" description="C3H1-type" evidence="15">
    <location>
        <begin position="104"/>
        <end position="131"/>
    </location>
</feature>
<dbReference type="InterPro" id="IPR041367">
    <property type="entry name" value="Znf-CCCH_4"/>
</dbReference>
<keyword evidence="11 13" id="KW-0408">Iron</keyword>
<feature type="region of interest" description="Disordered" evidence="17">
    <location>
        <begin position="204"/>
        <end position="230"/>
    </location>
</feature>
<feature type="region of interest" description="Disordered" evidence="17">
    <location>
        <begin position="781"/>
        <end position="803"/>
    </location>
</feature>
<dbReference type="InterPro" id="IPR000571">
    <property type="entry name" value="Znf_CCCH"/>
</dbReference>
<evidence type="ECO:0000256" key="16">
    <source>
        <dbReference type="SAM" id="Coils"/>
    </source>
</evidence>
<evidence type="ECO:0000256" key="6">
    <source>
        <dbReference type="ARBA" id="ARBA00022617"/>
    </source>
</evidence>